<feature type="transmembrane region" description="Helical" evidence="11">
    <location>
        <begin position="475"/>
        <end position="493"/>
    </location>
</feature>
<dbReference type="Pfam" id="PF03595">
    <property type="entry name" value="SLAC1"/>
    <property type="match status" value="1"/>
</dbReference>
<evidence type="ECO:0000256" key="6">
    <source>
        <dbReference type="ARBA" id="ARBA00022692"/>
    </source>
</evidence>
<name>A0A977J563_PICAB</name>
<evidence type="ECO:0000256" key="11">
    <source>
        <dbReference type="SAM" id="Phobius"/>
    </source>
</evidence>
<feature type="transmembrane region" description="Helical" evidence="11">
    <location>
        <begin position="356"/>
        <end position="374"/>
    </location>
</feature>
<dbReference type="EMBL" id="MZ265388">
    <property type="protein sequence ID" value="UWV48921.1"/>
    <property type="molecule type" value="mRNA"/>
</dbReference>
<feature type="region of interest" description="Disordered" evidence="10">
    <location>
        <begin position="32"/>
        <end position="57"/>
    </location>
</feature>
<dbReference type="GO" id="GO:0005886">
    <property type="term" value="C:plasma membrane"/>
    <property type="evidence" value="ECO:0007669"/>
    <property type="project" value="UniProtKB-SubCell"/>
</dbReference>
<sequence>MNPIRPASRIGSIFKKEEQRLLIENDMKNYKSVDSTTSPDGLHPVHGSVGSSSDQALQKLHKVDELEEADYQESQHSMEISKQKLMSKLDKFESPRGAVDFEVKMKCSVLSVEEGKTKCLKQKSNPLEGKLGRQLSLGTGFSKWNKENGNSPKVLARSGASFSGFSSNKSKEMMKDHNYSLFGTKSGNALLQARKMEEQERQDHNIQQSRVHLNLPAGRYFDALKGPELDVLKDYEDTLLPLDKKWPFLLRFPIGCFGICLGLGSQAILWKSLSEAYFMKFLRRPLVIINVVFWSLGLGALIIIFITYSLKCMFYFEAVKREYYHPVRVNFFFAPWIICMFLTLGVPEAITEHIHPALWCIFMAPVFMLELKIYGQWLSGGKRRLSKVANPSSHLSVVGNFVGALLAARVKWKEPAKFFWAVGLGHYIVLFVTLYQRLPTSEALPQELHPVFFLFIAAPCTASVAWEAIYGDFDSVSRIAYFIALFLYTSLVVRINFFRGFRFSVAWWAYTFPMTAAAVATIRYSEAVRCTATKALALVLSIISFTTVLTLFVATILHAISGSLFPNDLAIAITRKRYKSKALKENKKTAANSDFEQLHASPIQQGMDMFTMKSQQTEVVVHPDPLFNHKLP</sequence>
<evidence type="ECO:0000256" key="8">
    <source>
        <dbReference type="ARBA" id="ARBA00023065"/>
    </source>
</evidence>
<dbReference type="CDD" id="cd09323">
    <property type="entry name" value="TDT_SLAC1_like"/>
    <property type="match status" value="1"/>
</dbReference>
<dbReference type="Gene3D" id="1.50.10.150">
    <property type="entry name" value="Voltage-dependent anion channel"/>
    <property type="match status" value="1"/>
</dbReference>
<keyword evidence="6 11" id="KW-0812">Transmembrane</keyword>
<evidence type="ECO:0000256" key="9">
    <source>
        <dbReference type="ARBA" id="ARBA00023136"/>
    </source>
</evidence>
<evidence type="ECO:0000313" key="12">
    <source>
        <dbReference type="EMBL" id="UWV48921.1"/>
    </source>
</evidence>
<accession>A0A977J563</accession>
<evidence type="ECO:0000256" key="2">
    <source>
        <dbReference type="ARBA" id="ARBA00004236"/>
    </source>
</evidence>
<evidence type="ECO:0000256" key="7">
    <source>
        <dbReference type="ARBA" id="ARBA00022989"/>
    </source>
</evidence>
<dbReference type="InterPro" id="IPR004695">
    <property type="entry name" value="SLAC1/Mae1/Ssu1/TehA"/>
</dbReference>
<feature type="transmembrane region" description="Helical" evidence="11">
    <location>
        <begin position="536"/>
        <end position="557"/>
    </location>
</feature>
<dbReference type="PANTHER" id="PTHR31269:SF2">
    <property type="entry name" value="S-TYPE ANION CHANNEL SLAH3"/>
    <property type="match status" value="1"/>
</dbReference>
<comment type="similarity">
    <text evidence="3">Belongs to the SLAC1 S-type anion channel family.</text>
</comment>
<dbReference type="PANTHER" id="PTHR31269">
    <property type="entry name" value="S-TYPE ANION CHANNEL SLAH3"/>
    <property type="match status" value="1"/>
</dbReference>
<dbReference type="GO" id="GO:0008308">
    <property type="term" value="F:voltage-gated monoatomic anion channel activity"/>
    <property type="evidence" value="ECO:0007669"/>
    <property type="project" value="InterPro"/>
</dbReference>
<evidence type="ECO:0000256" key="3">
    <source>
        <dbReference type="ARBA" id="ARBA00007808"/>
    </source>
</evidence>
<dbReference type="InterPro" id="IPR030183">
    <property type="entry name" value="SLAC/SLAH"/>
</dbReference>
<keyword evidence="7 11" id="KW-1133">Transmembrane helix</keyword>
<feature type="transmembrane region" description="Helical" evidence="11">
    <location>
        <begin position="505"/>
        <end position="524"/>
    </location>
</feature>
<proteinExistence type="evidence at transcript level"/>
<evidence type="ECO:0000256" key="1">
    <source>
        <dbReference type="ARBA" id="ARBA00004127"/>
    </source>
</evidence>
<evidence type="ECO:0000256" key="4">
    <source>
        <dbReference type="ARBA" id="ARBA00022448"/>
    </source>
</evidence>
<dbReference type="InterPro" id="IPR038665">
    <property type="entry name" value="Voltage-dep_anion_channel_sf"/>
</dbReference>
<dbReference type="GO" id="GO:0012505">
    <property type="term" value="C:endomembrane system"/>
    <property type="evidence" value="ECO:0007669"/>
    <property type="project" value="UniProtKB-SubCell"/>
</dbReference>
<keyword evidence="9 11" id="KW-0472">Membrane</keyword>
<organism evidence="12">
    <name type="scientific">Picea abies</name>
    <name type="common">Norway spruce</name>
    <name type="synonym">Picea excelsa</name>
    <dbReference type="NCBI Taxonomy" id="3329"/>
    <lineage>
        <taxon>Eukaryota</taxon>
        <taxon>Viridiplantae</taxon>
        <taxon>Streptophyta</taxon>
        <taxon>Embryophyta</taxon>
        <taxon>Tracheophyta</taxon>
        <taxon>Spermatophyta</taxon>
        <taxon>Pinopsida</taxon>
        <taxon>Pinidae</taxon>
        <taxon>Conifers I</taxon>
        <taxon>Pinales</taxon>
        <taxon>Pinaceae</taxon>
        <taxon>Picea</taxon>
    </lineage>
</organism>
<feature type="transmembrane region" description="Helical" evidence="11">
    <location>
        <begin position="418"/>
        <end position="436"/>
    </location>
</feature>
<evidence type="ECO:0000256" key="10">
    <source>
        <dbReference type="SAM" id="MobiDB-lite"/>
    </source>
</evidence>
<evidence type="ECO:0000256" key="5">
    <source>
        <dbReference type="ARBA" id="ARBA00022475"/>
    </source>
</evidence>
<comment type="subcellular location">
    <subcellularLocation>
        <location evidence="2">Cell membrane</location>
    </subcellularLocation>
    <subcellularLocation>
        <location evidence="1">Endomembrane system</location>
        <topology evidence="1">Multi-pass membrane protein</topology>
    </subcellularLocation>
</comment>
<dbReference type="AlphaFoldDB" id="A0A977J563"/>
<feature type="transmembrane region" description="Helical" evidence="11">
    <location>
        <begin position="288"/>
        <end position="310"/>
    </location>
</feature>
<reference evidence="12" key="1">
    <citation type="journal article" date="2021" name="bioRxiv">
        <title>Gaining or cutting SLAC: the evolution of plant guard cell signalling pathways.</title>
        <authorList>
            <person name="Sussmilch F.C."/>
            <person name="Maierhofer T."/>
            <person name="Herrmann J."/>
            <person name="Voss L.J."/>
            <person name="Lind C."/>
            <person name="Messerer M."/>
            <person name="Mueller H.M."/>
            <person name="Buenner M.S."/>
            <person name="Ache P."/>
            <person name="Mayer K.F.X."/>
            <person name="Becker D."/>
            <person name="Roelfsema M.R.G."/>
            <person name="Geiger D."/>
            <person name="Schultz J."/>
            <person name="Hedrich R."/>
        </authorList>
    </citation>
    <scope>NUCLEOTIDE SEQUENCE</scope>
</reference>
<protein>
    <submittedName>
        <fullName evidence="12">Slow anion channel-associated 1a</fullName>
    </submittedName>
</protein>
<keyword evidence="5" id="KW-1003">Cell membrane</keyword>
<gene>
    <name evidence="12" type="primary">SLAC1a</name>
</gene>
<feature type="transmembrane region" description="Helical" evidence="11">
    <location>
        <begin position="248"/>
        <end position="268"/>
    </location>
</feature>
<keyword evidence="8" id="KW-0406">Ion transport</keyword>
<feature type="transmembrane region" description="Helical" evidence="11">
    <location>
        <begin position="331"/>
        <end position="350"/>
    </location>
</feature>
<keyword evidence="4" id="KW-0813">Transport</keyword>
<feature type="transmembrane region" description="Helical" evidence="11">
    <location>
        <begin position="448"/>
        <end position="469"/>
    </location>
</feature>
<dbReference type="GO" id="GO:0006873">
    <property type="term" value="P:intracellular monoatomic ion homeostasis"/>
    <property type="evidence" value="ECO:0007669"/>
    <property type="project" value="InterPro"/>
</dbReference>